<dbReference type="PANTHER" id="PTHR30246:SF1">
    <property type="entry name" value="2-DEHYDRO-3-DEOXY-6-PHOSPHOGALACTONATE ALDOLASE-RELATED"/>
    <property type="match status" value="1"/>
</dbReference>
<accession>A0A9J6ZNS8</accession>
<dbReference type="Pfam" id="PF01081">
    <property type="entry name" value="Aldolase"/>
    <property type="match status" value="1"/>
</dbReference>
<sequence>MAKYGRSEVFMAMKDTGVVPVFFHKDIEVCKQVVKACYDGGIRVFEFVNRGDFAHEIFSELNKYVLSELPGMILGAGSVVEAATAAIFIQSGANFIVSPLLNEEIAKLCNRRGVAWAPGCGTISEIGKAQELGAEVIKLFPASEIGGPSFVKAVKGPMPWTNIMPTGGVDTTEANLAGWFRAGVFCVGMGSNLFPREIIDSGNYQALAQKSKELIETIKRVRKA</sequence>
<evidence type="ECO:0000256" key="5">
    <source>
        <dbReference type="ARBA" id="ARBA00023277"/>
    </source>
</evidence>
<dbReference type="EC" id="4.1.2.14" evidence="6"/>
<keyword evidence="4 6" id="KW-0456">Lyase</keyword>
<dbReference type="InterPro" id="IPR000887">
    <property type="entry name" value="Aldlse_KDPG_KHG"/>
</dbReference>
<proteinExistence type="inferred from homology"/>
<gene>
    <name evidence="6" type="ORF">M9189_09985</name>
</gene>
<dbReference type="GO" id="GO:0008700">
    <property type="term" value="F:(R,S)-4-hydroxy-2-oxoglutarate aldolase activity"/>
    <property type="evidence" value="ECO:0007669"/>
    <property type="project" value="UniProtKB-EC"/>
</dbReference>
<comment type="similarity">
    <text evidence="2">Belongs to the KHG/KDPG aldolase family.</text>
</comment>
<dbReference type="GO" id="GO:0008675">
    <property type="term" value="F:2-dehydro-3-deoxy-phosphogluconate aldolase activity"/>
    <property type="evidence" value="ECO:0007669"/>
    <property type="project" value="UniProtKB-EC"/>
</dbReference>
<dbReference type="NCBIfam" id="NF005499">
    <property type="entry name" value="PRK07114.1"/>
    <property type="match status" value="1"/>
</dbReference>
<evidence type="ECO:0000313" key="7">
    <source>
        <dbReference type="Proteomes" id="UP001056426"/>
    </source>
</evidence>
<dbReference type="PROSITE" id="PS00160">
    <property type="entry name" value="ALDOLASE_KDPG_KHG_2"/>
    <property type="match status" value="1"/>
</dbReference>
<evidence type="ECO:0000256" key="2">
    <source>
        <dbReference type="ARBA" id="ARBA00006906"/>
    </source>
</evidence>
<dbReference type="KEGG" id="alkq:M9189_09985"/>
<evidence type="ECO:0000256" key="1">
    <source>
        <dbReference type="ARBA" id="ARBA00004761"/>
    </source>
</evidence>
<dbReference type="EC" id="4.1.3.16" evidence="6"/>
<dbReference type="SUPFAM" id="SSF51569">
    <property type="entry name" value="Aldolase"/>
    <property type="match status" value="1"/>
</dbReference>
<comment type="subunit">
    <text evidence="3">Homotrimer.</text>
</comment>
<dbReference type="AlphaFoldDB" id="A0A9J6ZNS8"/>
<evidence type="ECO:0000256" key="4">
    <source>
        <dbReference type="ARBA" id="ARBA00023239"/>
    </source>
</evidence>
<protein>
    <submittedName>
        <fullName evidence="6">Bifunctional 4-hydroxy-2-oxoglutarate aldolase/2-dehydro-3-deoxy-phosphogluconate aldolase</fullName>
        <ecNumber evidence="6">4.1.2.14</ecNumber>
        <ecNumber evidence="6">4.1.3.16</ecNumber>
    </submittedName>
</protein>
<dbReference type="EMBL" id="CP098400">
    <property type="protein sequence ID" value="URW79182.1"/>
    <property type="molecule type" value="Genomic_DNA"/>
</dbReference>
<dbReference type="Gene3D" id="3.20.20.70">
    <property type="entry name" value="Aldolase class I"/>
    <property type="match status" value="1"/>
</dbReference>
<dbReference type="InterPro" id="IPR013785">
    <property type="entry name" value="Aldolase_TIM"/>
</dbReference>
<keyword evidence="5" id="KW-0119">Carbohydrate metabolism</keyword>
<name>A0A9J6ZNS8_9BACT</name>
<dbReference type="NCBIfam" id="TIGR01182">
    <property type="entry name" value="eda"/>
    <property type="match status" value="1"/>
</dbReference>
<dbReference type="RefSeq" id="WP_250722862.1">
    <property type="nucleotide sequence ID" value="NZ_CP098400.1"/>
</dbReference>
<organism evidence="6 7">
    <name type="scientific">Xiashengella succiniciproducens</name>
    <dbReference type="NCBI Taxonomy" id="2949635"/>
    <lineage>
        <taxon>Bacteria</taxon>
        <taxon>Pseudomonadati</taxon>
        <taxon>Bacteroidota</taxon>
        <taxon>Bacteroidia</taxon>
        <taxon>Marinilabiliales</taxon>
        <taxon>Marinilabiliaceae</taxon>
        <taxon>Xiashengella</taxon>
    </lineage>
</organism>
<reference evidence="6" key="2">
    <citation type="submission" date="2022-06" db="EMBL/GenBank/DDBJ databases">
        <title>Xiashengella guii gen. nov. sp. nov., a bacterium isolated form anaerobic digestion tank.</title>
        <authorList>
            <person name="Huang H."/>
        </authorList>
    </citation>
    <scope>NUCLEOTIDE SEQUENCE</scope>
    <source>
        <strain evidence="6">Ai-910</strain>
    </source>
</reference>
<evidence type="ECO:0000256" key="3">
    <source>
        <dbReference type="ARBA" id="ARBA00011233"/>
    </source>
</evidence>
<comment type="pathway">
    <text evidence="1">Carbohydrate acid metabolism.</text>
</comment>
<keyword evidence="7" id="KW-1185">Reference proteome</keyword>
<dbReference type="Proteomes" id="UP001056426">
    <property type="component" value="Chromosome"/>
</dbReference>
<evidence type="ECO:0000313" key="6">
    <source>
        <dbReference type="EMBL" id="URW79182.1"/>
    </source>
</evidence>
<reference evidence="6" key="1">
    <citation type="submission" date="2022-05" db="EMBL/GenBank/DDBJ databases">
        <authorList>
            <person name="Sun X."/>
        </authorList>
    </citation>
    <scope>NUCLEOTIDE SEQUENCE</scope>
    <source>
        <strain evidence="6">Ai-910</strain>
    </source>
</reference>
<dbReference type="PANTHER" id="PTHR30246">
    <property type="entry name" value="2-KETO-3-DEOXY-6-PHOSPHOGLUCONATE ALDOLASE"/>
    <property type="match status" value="1"/>
</dbReference>
<dbReference type="CDD" id="cd00452">
    <property type="entry name" value="KDPG_aldolase"/>
    <property type="match status" value="1"/>
</dbReference>
<dbReference type="InterPro" id="IPR031338">
    <property type="entry name" value="KDPG/KHG_AS_2"/>
</dbReference>